<gene>
    <name evidence="1" type="ORF">N825_25420</name>
</gene>
<dbReference type="PATRIC" id="fig|1385369.3.peg.6212"/>
<protein>
    <submittedName>
        <fullName evidence="1">Uncharacterized protein</fullName>
    </submittedName>
</protein>
<dbReference type="Proteomes" id="UP000019486">
    <property type="component" value="Unassembled WGS sequence"/>
</dbReference>
<evidence type="ECO:0000313" key="2">
    <source>
        <dbReference type="Proteomes" id="UP000019486"/>
    </source>
</evidence>
<name>W9GWF3_9PROT</name>
<dbReference type="InterPro" id="IPR056114">
    <property type="entry name" value="DUF7697"/>
</dbReference>
<organism evidence="1 2">
    <name type="scientific">Skermanella stibiiresistens SB22</name>
    <dbReference type="NCBI Taxonomy" id="1385369"/>
    <lineage>
        <taxon>Bacteria</taxon>
        <taxon>Pseudomonadati</taxon>
        <taxon>Pseudomonadota</taxon>
        <taxon>Alphaproteobacteria</taxon>
        <taxon>Rhodospirillales</taxon>
        <taxon>Azospirillaceae</taxon>
        <taxon>Skermanella</taxon>
    </lineage>
</organism>
<dbReference type="EMBL" id="AVFL01000036">
    <property type="protein sequence ID" value="EWY36777.1"/>
    <property type="molecule type" value="Genomic_DNA"/>
</dbReference>
<dbReference type="RefSeq" id="WP_157619648.1">
    <property type="nucleotide sequence ID" value="NZ_AVFL01000036.1"/>
</dbReference>
<proteinExistence type="predicted"/>
<dbReference type="STRING" id="1385369.N825_25420"/>
<evidence type="ECO:0000313" key="1">
    <source>
        <dbReference type="EMBL" id="EWY36777.1"/>
    </source>
</evidence>
<comment type="caution">
    <text evidence="1">The sequence shown here is derived from an EMBL/GenBank/DDBJ whole genome shotgun (WGS) entry which is preliminary data.</text>
</comment>
<reference evidence="1 2" key="1">
    <citation type="submission" date="2013-08" db="EMBL/GenBank/DDBJ databases">
        <title>The genome sequence of Skermanella stibiiresistens.</title>
        <authorList>
            <person name="Zhu W."/>
            <person name="Wang G."/>
        </authorList>
    </citation>
    <scope>NUCLEOTIDE SEQUENCE [LARGE SCALE GENOMIC DNA]</scope>
    <source>
        <strain evidence="1 2">SB22</strain>
    </source>
</reference>
<accession>W9GWF3</accession>
<dbReference type="Pfam" id="PF24752">
    <property type="entry name" value="DUF7697"/>
    <property type="match status" value="1"/>
</dbReference>
<keyword evidence="2" id="KW-1185">Reference proteome</keyword>
<sequence>MDGWRHVDMPAALSVCEASGVPADVAAPLLAAVEHGLLIEIQKRRDREPE</sequence>
<dbReference type="AlphaFoldDB" id="W9GWF3"/>